<feature type="active site" description="Proton donor" evidence="4">
    <location>
        <position position="104"/>
    </location>
</feature>
<feature type="binding site" evidence="5">
    <location>
        <position position="92"/>
    </location>
    <ligand>
        <name>substrate</name>
    </ligand>
</feature>
<proteinExistence type="inferred from homology"/>
<feature type="binding site" evidence="5">
    <location>
        <position position="360"/>
    </location>
    <ligand>
        <name>substrate</name>
    </ligand>
</feature>
<dbReference type="SUPFAM" id="SSF51735">
    <property type="entry name" value="NAD(P)-binding Rossmann-fold domains"/>
    <property type="match status" value="1"/>
</dbReference>
<dbReference type="EMBL" id="MHSQ01000037">
    <property type="protein sequence ID" value="OHA46037.1"/>
    <property type="molecule type" value="Genomic_DNA"/>
</dbReference>
<evidence type="ECO:0000259" key="8">
    <source>
        <dbReference type="SMART" id="SM00839"/>
    </source>
</evidence>
<dbReference type="PIRSF" id="PIRSF000185">
    <property type="entry name" value="Glu_DH"/>
    <property type="match status" value="1"/>
</dbReference>
<comment type="caution">
    <text evidence="9">The sequence shown here is derived from an EMBL/GenBank/DDBJ whole genome shotgun (WGS) entry which is preliminary data.</text>
</comment>
<keyword evidence="2 3" id="KW-0560">Oxidoreductase</keyword>
<comment type="similarity">
    <text evidence="1 3 7">Belongs to the Glu/Leu/Phe/Val dehydrogenases family.</text>
</comment>
<feature type="binding site" evidence="5">
    <location>
        <position position="68"/>
    </location>
    <ligand>
        <name>substrate</name>
    </ligand>
</feature>
<dbReference type="SUPFAM" id="SSF53223">
    <property type="entry name" value="Aminoacid dehydrogenase-like, N-terminal domain"/>
    <property type="match status" value="1"/>
</dbReference>
<dbReference type="CDD" id="cd01076">
    <property type="entry name" value="NAD_bind_1_Glu_DH"/>
    <property type="match status" value="1"/>
</dbReference>
<name>A0A1G2PCK5_9BACT</name>
<gene>
    <name evidence="9" type="ORF">A2541_00730</name>
</gene>
<evidence type="ECO:0000256" key="2">
    <source>
        <dbReference type="ARBA" id="ARBA00023002"/>
    </source>
</evidence>
<dbReference type="InterPro" id="IPR036291">
    <property type="entry name" value="NAD(P)-bd_dom_sf"/>
</dbReference>
<dbReference type="PANTHER" id="PTHR11606">
    <property type="entry name" value="GLUTAMATE DEHYDROGENASE"/>
    <property type="match status" value="1"/>
</dbReference>
<dbReference type="Pfam" id="PF02812">
    <property type="entry name" value="ELFV_dehydrog_N"/>
    <property type="match status" value="1"/>
</dbReference>
<dbReference type="SMART" id="SM00839">
    <property type="entry name" value="ELFV_dehydrog"/>
    <property type="match status" value="1"/>
</dbReference>
<feature type="binding site" evidence="5">
    <location>
        <position position="232"/>
    </location>
    <ligand>
        <name>NAD(+)</name>
        <dbReference type="ChEBI" id="CHEBI:57540"/>
    </ligand>
</feature>
<dbReference type="InterPro" id="IPR033922">
    <property type="entry name" value="NAD_bind_Glu_DH"/>
</dbReference>
<feature type="binding site" evidence="5">
    <location>
        <position position="188"/>
    </location>
    <ligand>
        <name>NAD(+)</name>
        <dbReference type="ChEBI" id="CHEBI:57540"/>
    </ligand>
</feature>
<evidence type="ECO:0000256" key="4">
    <source>
        <dbReference type="PIRSR" id="PIRSR000185-1"/>
    </source>
</evidence>
<evidence type="ECO:0000256" key="5">
    <source>
        <dbReference type="PIRSR" id="PIRSR000185-2"/>
    </source>
</evidence>
<dbReference type="GO" id="GO:0006538">
    <property type="term" value="P:L-glutamate catabolic process"/>
    <property type="evidence" value="ECO:0007669"/>
    <property type="project" value="TreeGrafter"/>
</dbReference>
<evidence type="ECO:0000313" key="9">
    <source>
        <dbReference type="EMBL" id="OHA46037.1"/>
    </source>
</evidence>
<dbReference type="Pfam" id="PF00208">
    <property type="entry name" value="ELFV_dehydrog"/>
    <property type="match status" value="1"/>
</dbReference>
<dbReference type="PRINTS" id="PR00082">
    <property type="entry name" value="GLFDHDRGNASE"/>
</dbReference>
<dbReference type="Proteomes" id="UP000176965">
    <property type="component" value="Unassembled WGS sequence"/>
</dbReference>
<feature type="site" description="Important for catalysis" evidence="6">
    <location>
        <position position="144"/>
    </location>
</feature>
<evidence type="ECO:0000256" key="1">
    <source>
        <dbReference type="ARBA" id="ARBA00006382"/>
    </source>
</evidence>
<keyword evidence="5" id="KW-0547">Nucleotide-binding</keyword>
<organism evidence="9 10">
    <name type="scientific">Candidatus Taylorbacteria bacterium RIFOXYD2_FULL_36_9</name>
    <dbReference type="NCBI Taxonomy" id="1802338"/>
    <lineage>
        <taxon>Bacteria</taxon>
        <taxon>Candidatus Tayloriibacteriota</taxon>
    </lineage>
</organism>
<reference evidence="9 10" key="1">
    <citation type="journal article" date="2016" name="Nat. Commun.">
        <title>Thousands of microbial genomes shed light on interconnected biogeochemical processes in an aquifer system.</title>
        <authorList>
            <person name="Anantharaman K."/>
            <person name="Brown C.T."/>
            <person name="Hug L.A."/>
            <person name="Sharon I."/>
            <person name="Castelle C.J."/>
            <person name="Probst A.J."/>
            <person name="Thomas B.C."/>
            <person name="Singh A."/>
            <person name="Wilkins M.J."/>
            <person name="Karaoz U."/>
            <person name="Brodie E.L."/>
            <person name="Williams K.H."/>
            <person name="Hubbard S.S."/>
            <person name="Banfield J.F."/>
        </authorList>
    </citation>
    <scope>NUCLEOTIDE SEQUENCE [LARGE SCALE GENOMIC DNA]</scope>
</reference>
<dbReference type="Gene3D" id="3.40.50.10860">
    <property type="entry name" value="Leucine Dehydrogenase, chain A, domain 1"/>
    <property type="match status" value="1"/>
</dbReference>
<dbReference type="GO" id="GO:0004352">
    <property type="term" value="F:glutamate dehydrogenase (NAD+) activity"/>
    <property type="evidence" value="ECO:0007669"/>
    <property type="project" value="TreeGrafter"/>
</dbReference>
<dbReference type="InterPro" id="IPR046346">
    <property type="entry name" value="Aminoacid_DH-like_N_sf"/>
</dbReference>
<evidence type="ECO:0000313" key="10">
    <source>
        <dbReference type="Proteomes" id="UP000176965"/>
    </source>
</evidence>
<dbReference type="AlphaFoldDB" id="A0A1G2PCK5"/>
<keyword evidence="5" id="KW-0520">NAD</keyword>
<feature type="domain" description="Glutamate/phenylalanine/leucine/valine/L-tryptophan dehydrogenase C-terminal" evidence="8">
    <location>
        <begin position="181"/>
        <end position="424"/>
    </location>
</feature>
<dbReference type="Gene3D" id="3.40.50.720">
    <property type="entry name" value="NAD(P)-binding Rossmann-like Domain"/>
    <property type="match status" value="1"/>
</dbReference>
<dbReference type="InterPro" id="IPR006097">
    <property type="entry name" value="Glu/Leu/Phe/Val/Trp_DH_dimer"/>
</dbReference>
<evidence type="ECO:0000256" key="3">
    <source>
        <dbReference type="PIRNR" id="PIRNR000185"/>
    </source>
</evidence>
<evidence type="ECO:0000256" key="7">
    <source>
        <dbReference type="RuleBase" id="RU004417"/>
    </source>
</evidence>
<dbReference type="InterPro" id="IPR006095">
    <property type="entry name" value="Glu/Leu/Phe/Val/Trp_DH"/>
</dbReference>
<dbReference type="InterPro" id="IPR006096">
    <property type="entry name" value="Glu/Leu/Phe/Val/Trp_DH_C"/>
</dbReference>
<dbReference type="STRING" id="1802338.A2541_00730"/>
<dbReference type="GO" id="GO:0000166">
    <property type="term" value="F:nucleotide binding"/>
    <property type="evidence" value="ECO:0007669"/>
    <property type="project" value="UniProtKB-KW"/>
</dbReference>
<dbReference type="PANTHER" id="PTHR11606:SF13">
    <property type="entry name" value="GLUTAMATE DEHYDROGENASE 1, MITOCHONDRIAL"/>
    <property type="match status" value="1"/>
</dbReference>
<protein>
    <recommendedName>
        <fullName evidence="3">Glutamate dehydrogenase</fullName>
    </recommendedName>
</protein>
<evidence type="ECO:0000256" key="6">
    <source>
        <dbReference type="PIRSR" id="PIRSR000185-3"/>
    </source>
</evidence>
<accession>A0A1G2PCK5</accession>
<sequence>MKNDPFGNYLKQLEKVQKILQLEKSLYQRLQKPDRVLKAKLKVKMDNGKVKTFQAFRSQFNDVLGPYKGGIRFHPNVSESEVKALSAWMTFKCSVSGIPLGGGKGGVIVDSHSMSEREVEKLSRSYIKAFYKNLGPTKDVPAPDVYTTPQIMSYMLDEYEKLVGYHAPGMITGKPLCLGGSKGRSYSTAKGAYFVLKNLEKELKGDKDWSCQTGEKASPCPQKTVVIEGFGNAGGQLAEMLYVDGYKVVAVSDSKGAVTNEKGLDIKKLAEHKKKTGAVSGFTGGQNMDKEEIFFLPVNILIPAALENSIGVEMVKKIKAKIILEVANGPVTPEADELLEKAGVMVVPDILANAGGVVVSYFEQVQNAMNYYWEEKEVMEKLEKLMNVATKNVVSAQKENKVSMRTAAYLVAVKRVAEAVKSRGIR</sequence>
<dbReference type="InterPro" id="IPR014362">
    <property type="entry name" value="Glu_DH"/>
</dbReference>